<dbReference type="InterPro" id="IPR001171">
    <property type="entry name" value="ERG24_DHCR-like"/>
</dbReference>
<dbReference type="PANTHER" id="PTHR21257:SF31">
    <property type="entry name" value="DELTA(24(24(1)))-STEROL REDUCTASE ERG4"/>
    <property type="match status" value="1"/>
</dbReference>
<comment type="pathway">
    <text evidence="15 18">Steroid metabolism; ergosterol biosynthesis.</text>
</comment>
<evidence type="ECO:0000256" key="12">
    <source>
        <dbReference type="ARBA" id="ARBA00023136"/>
    </source>
</evidence>
<evidence type="ECO:0000256" key="14">
    <source>
        <dbReference type="ARBA" id="ARBA00023221"/>
    </source>
</evidence>
<dbReference type="PROSITE" id="PS01017">
    <property type="entry name" value="STEROL_REDUCT_1"/>
    <property type="match status" value="1"/>
</dbReference>
<evidence type="ECO:0000256" key="16">
    <source>
        <dbReference type="ARBA" id="ARBA00038892"/>
    </source>
</evidence>
<feature type="region of interest" description="Disordered" evidence="19">
    <location>
        <begin position="1"/>
        <end position="29"/>
    </location>
</feature>
<keyword evidence="10 18" id="KW-0756">Sterol biosynthesis</keyword>
<dbReference type="AlphaFoldDB" id="A0A9P8V088"/>
<feature type="compositionally biased region" description="Basic and acidic residues" evidence="19">
    <location>
        <begin position="11"/>
        <end position="29"/>
    </location>
</feature>
<dbReference type="EC" id="1.3.1.71" evidence="16 18"/>
<evidence type="ECO:0000256" key="7">
    <source>
        <dbReference type="ARBA" id="ARBA00022955"/>
    </source>
</evidence>
<dbReference type="OrthoDB" id="5326588at2759"/>
<keyword evidence="6" id="KW-0521">NADP</keyword>
<keyword evidence="14 18" id="KW-0753">Steroid metabolism</keyword>
<dbReference type="Proteomes" id="UP000770015">
    <property type="component" value="Unassembled WGS sequence"/>
</dbReference>
<evidence type="ECO:0000256" key="17">
    <source>
        <dbReference type="ARBA" id="ARBA00048918"/>
    </source>
</evidence>
<evidence type="ECO:0000256" key="11">
    <source>
        <dbReference type="ARBA" id="ARBA00023098"/>
    </source>
</evidence>
<dbReference type="PANTHER" id="PTHR21257">
    <property type="entry name" value="DELTA(14)-STEROL REDUCTASE"/>
    <property type="match status" value="1"/>
</dbReference>
<keyword evidence="5" id="KW-0256">Endoplasmic reticulum</keyword>
<evidence type="ECO:0000256" key="13">
    <source>
        <dbReference type="ARBA" id="ARBA00023166"/>
    </source>
</evidence>
<dbReference type="Pfam" id="PF01222">
    <property type="entry name" value="ERG4_ERG24"/>
    <property type="match status" value="1"/>
</dbReference>
<gene>
    <name evidence="20" type="ORF">F5X68DRAFT_62489</name>
</gene>
<dbReference type="Gene3D" id="1.20.120.1630">
    <property type="match status" value="1"/>
</dbReference>
<feature type="transmembrane region" description="Helical" evidence="18">
    <location>
        <begin position="171"/>
        <end position="192"/>
    </location>
</feature>
<evidence type="ECO:0000256" key="19">
    <source>
        <dbReference type="SAM" id="MobiDB-lite"/>
    </source>
</evidence>
<accession>A0A9P8V088</accession>
<evidence type="ECO:0000256" key="10">
    <source>
        <dbReference type="ARBA" id="ARBA00023011"/>
    </source>
</evidence>
<evidence type="ECO:0000256" key="1">
    <source>
        <dbReference type="ARBA" id="ARBA00004477"/>
    </source>
</evidence>
<protein>
    <recommendedName>
        <fullName evidence="16 18">Delta(24(24(1)))-sterol reductase</fullName>
        <ecNumber evidence="16 18">1.3.1.71</ecNumber>
    </recommendedName>
    <alternativeName>
        <fullName evidence="18">C-24(28) sterol reductase</fullName>
    </alternativeName>
    <alternativeName>
        <fullName evidence="18">Sterol Delta(24(28))-reductase</fullName>
    </alternativeName>
</protein>
<keyword evidence="7 18" id="KW-0752">Steroid biosynthesis</keyword>
<comment type="catalytic activity">
    <reaction evidence="17">
        <text>ergosterol + NADP(+) = ergosta-5,7,22,24(28)-tetraen-3beta-ol + NADPH + H(+)</text>
        <dbReference type="Rhea" id="RHEA:18501"/>
        <dbReference type="ChEBI" id="CHEBI:15378"/>
        <dbReference type="ChEBI" id="CHEBI:16933"/>
        <dbReference type="ChEBI" id="CHEBI:18249"/>
        <dbReference type="ChEBI" id="CHEBI:57783"/>
        <dbReference type="ChEBI" id="CHEBI:58349"/>
        <dbReference type="EC" id="1.3.1.71"/>
    </reaction>
    <physiologicalReaction direction="right-to-left" evidence="17">
        <dbReference type="Rhea" id="RHEA:18503"/>
    </physiologicalReaction>
</comment>
<feature type="transmembrane region" description="Helical" evidence="18">
    <location>
        <begin position="231"/>
        <end position="248"/>
    </location>
</feature>
<evidence type="ECO:0000256" key="18">
    <source>
        <dbReference type="RuleBase" id="RU369120"/>
    </source>
</evidence>
<evidence type="ECO:0000256" key="6">
    <source>
        <dbReference type="ARBA" id="ARBA00022857"/>
    </source>
</evidence>
<keyword evidence="21" id="KW-1185">Reference proteome</keyword>
<evidence type="ECO:0000313" key="20">
    <source>
        <dbReference type="EMBL" id="KAH6662900.1"/>
    </source>
</evidence>
<organism evidence="20 21">
    <name type="scientific">Plectosphaerella plurivora</name>
    <dbReference type="NCBI Taxonomy" id="936078"/>
    <lineage>
        <taxon>Eukaryota</taxon>
        <taxon>Fungi</taxon>
        <taxon>Dikarya</taxon>
        <taxon>Ascomycota</taxon>
        <taxon>Pezizomycotina</taxon>
        <taxon>Sordariomycetes</taxon>
        <taxon>Hypocreomycetidae</taxon>
        <taxon>Glomerellales</taxon>
        <taxon>Plectosphaerellaceae</taxon>
        <taxon>Plectosphaerella</taxon>
    </lineage>
</organism>
<name>A0A9P8V088_9PEZI</name>
<comment type="subcellular location">
    <subcellularLocation>
        <location evidence="1">Endoplasmic reticulum membrane</location>
        <topology evidence="1">Multi-pass membrane protein</topology>
    </subcellularLocation>
</comment>
<evidence type="ECO:0000313" key="21">
    <source>
        <dbReference type="Proteomes" id="UP000770015"/>
    </source>
</evidence>
<dbReference type="GO" id="GO:0006696">
    <property type="term" value="P:ergosterol biosynthetic process"/>
    <property type="evidence" value="ECO:0007669"/>
    <property type="project" value="TreeGrafter"/>
</dbReference>
<dbReference type="InterPro" id="IPR018083">
    <property type="entry name" value="Sterol_reductase_CS"/>
</dbReference>
<feature type="transmembrane region" description="Helical" evidence="18">
    <location>
        <begin position="102"/>
        <end position="121"/>
    </location>
</feature>
<dbReference type="GO" id="GO:0005789">
    <property type="term" value="C:endoplasmic reticulum membrane"/>
    <property type="evidence" value="ECO:0007669"/>
    <property type="project" value="UniProtKB-SubCell"/>
</dbReference>
<proteinExistence type="inferred from homology"/>
<sequence>MSPNTTNIRQRRGEDKPSIPAPELDHDSKAQDGEYDFGGPIGASAMMIGFPMLMYYMWVGAKVYDGHLPLPAEGQSLPQFAIHLCCLTYEHAYPHTKAWVTYWSFMILEAFGYVYLPGVYGKGKYLPHLGKQLTYYCSAVWSWYITIAVSLVLHVTGLFRLTIWIEEFGPIMSVAIISGFLIPLVAYLSALARGAGHRMSGNHVYDYFMGAELNPRLFGWLDFKMFLEARIPWFIMFLVSLGAAAVQYENYGYVSKELAFVLLAHFFYANACAKGEELIITSWDIYYEKWGFMLAFWTMAGVPFTYCHSAIYLALHHPSEYQFNGTALAVLHVAHLLVYWAWDTGNSQKNMFRAQGRGVAVVRKTFPQLPWKFVKNPKIIKTNTGDDILCDGWYGLARKIHYTCDMLFAVSWSLVTGFNSPFPWVHPLFFFFMLTHRAHRDIRRCRARYGEAWEEYERRVPYLFIPYVI</sequence>
<keyword evidence="13 18" id="KW-1207">Sterol metabolism</keyword>
<keyword evidence="11 18" id="KW-0443">Lipid metabolism</keyword>
<feature type="transmembrane region" description="Helical" evidence="18">
    <location>
        <begin position="37"/>
        <end position="58"/>
    </location>
</feature>
<feature type="transmembrane region" description="Helical" evidence="18">
    <location>
        <begin position="133"/>
        <end position="159"/>
    </location>
</feature>
<dbReference type="GO" id="GO:0000246">
    <property type="term" value="F:Delta24(24-1) sterol reductase activity"/>
    <property type="evidence" value="ECO:0007669"/>
    <property type="project" value="UniProtKB-EC"/>
</dbReference>
<keyword evidence="9 18" id="KW-0560">Oxidoreductase</keyword>
<feature type="transmembrane region" description="Helical" evidence="18">
    <location>
        <begin position="294"/>
        <end position="315"/>
    </location>
</feature>
<dbReference type="EMBL" id="JAGSXJ010000044">
    <property type="protein sequence ID" value="KAH6662900.1"/>
    <property type="molecule type" value="Genomic_DNA"/>
</dbReference>
<keyword evidence="12 18" id="KW-0472">Membrane</keyword>
<evidence type="ECO:0000256" key="3">
    <source>
        <dbReference type="ARBA" id="ARBA00022516"/>
    </source>
</evidence>
<keyword evidence="4 18" id="KW-0812">Transmembrane</keyword>
<evidence type="ECO:0000256" key="15">
    <source>
        <dbReference type="ARBA" id="ARBA00029435"/>
    </source>
</evidence>
<keyword evidence="3 18" id="KW-0444">Lipid biosynthesis</keyword>
<reference evidence="20" key="1">
    <citation type="journal article" date="2021" name="Nat. Commun.">
        <title>Genetic determinants of endophytism in the Arabidopsis root mycobiome.</title>
        <authorList>
            <person name="Mesny F."/>
            <person name="Miyauchi S."/>
            <person name="Thiergart T."/>
            <person name="Pickel B."/>
            <person name="Atanasova L."/>
            <person name="Karlsson M."/>
            <person name="Huettel B."/>
            <person name="Barry K.W."/>
            <person name="Haridas S."/>
            <person name="Chen C."/>
            <person name="Bauer D."/>
            <person name="Andreopoulos W."/>
            <person name="Pangilinan J."/>
            <person name="LaButti K."/>
            <person name="Riley R."/>
            <person name="Lipzen A."/>
            <person name="Clum A."/>
            <person name="Drula E."/>
            <person name="Henrissat B."/>
            <person name="Kohler A."/>
            <person name="Grigoriev I.V."/>
            <person name="Martin F.M."/>
            <person name="Hacquard S."/>
        </authorList>
    </citation>
    <scope>NUCLEOTIDE SEQUENCE</scope>
    <source>
        <strain evidence="20">MPI-SDFR-AT-0117</strain>
    </source>
</reference>
<comment type="similarity">
    <text evidence="2 18">Belongs to the ERG4/ERG24 family.</text>
</comment>
<evidence type="ECO:0000256" key="2">
    <source>
        <dbReference type="ARBA" id="ARBA00005402"/>
    </source>
</evidence>
<evidence type="ECO:0000256" key="4">
    <source>
        <dbReference type="ARBA" id="ARBA00022692"/>
    </source>
</evidence>
<evidence type="ECO:0000256" key="5">
    <source>
        <dbReference type="ARBA" id="ARBA00022824"/>
    </source>
</evidence>
<evidence type="ECO:0000256" key="9">
    <source>
        <dbReference type="ARBA" id="ARBA00023002"/>
    </source>
</evidence>
<keyword evidence="8 18" id="KW-1133">Transmembrane helix</keyword>
<dbReference type="FunFam" id="1.20.120.1630:FF:000003">
    <property type="entry name" value="C-24(28) sterol reductase"/>
    <property type="match status" value="1"/>
</dbReference>
<feature type="transmembrane region" description="Helical" evidence="18">
    <location>
        <begin position="321"/>
        <end position="342"/>
    </location>
</feature>
<evidence type="ECO:0000256" key="8">
    <source>
        <dbReference type="ARBA" id="ARBA00022989"/>
    </source>
</evidence>
<comment type="caution">
    <text evidence="20">The sequence shown here is derived from an EMBL/GenBank/DDBJ whole genome shotgun (WGS) entry which is preliminary data.</text>
</comment>